<dbReference type="AlphaFoldDB" id="A0A1F6MP17"/>
<proteinExistence type="predicted"/>
<dbReference type="PANTHER" id="PTHR32432">
    <property type="entry name" value="CELL DIVISION PROTEIN FTSA-RELATED"/>
    <property type="match status" value="1"/>
</dbReference>
<evidence type="ECO:0008006" key="4">
    <source>
        <dbReference type="Google" id="ProtNLM"/>
    </source>
</evidence>
<dbReference type="Gene3D" id="3.30.420.40">
    <property type="match status" value="2"/>
</dbReference>
<evidence type="ECO:0000313" key="3">
    <source>
        <dbReference type="Proteomes" id="UP000177457"/>
    </source>
</evidence>
<gene>
    <name evidence="2" type="ORF">A3C90_03910</name>
</gene>
<feature type="region of interest" description="Disordered" evidence="1">
    <location>
        <begin position="55"/>
        <end position="78"/>
    </location>
</feature>
<accession>A0A1F6MP17</accession>
<organism evidence="2 3">
    <name type="scientific">Candidatus Magasanikbacteria bacterium RIFCSPHIGHO2_02_FULL_51_14</name>
    <dbReference type="NCBI Taxonomy" id="1798683"/>
    <lineage>
        <taxon>Bacteria</taxon>
        <taxon>Candidatus Magasanikiibacteriota</taxon>
    </lineage>
</organism>
<dbReference type="PANTHER" id="PTHR32432:SF3">
    <property type="entry name" value="ETHANOLAMINE UTILIZATION PROTEIN EUTJ"/>
    <property type="match status" value="1"/>
</dbReference>
<dbReference type="Pfam" id="PF11104">
    <property type="entry name" value="PilM_2"/>
    <property type="match status" value="1"/>
</dbReference>
<comment type="caution">
    <text evidence="2">The sequence shown here is derived from an EMBL/GenBank/DDBJ whole genome shotgun (WGS) entry which is preliminary data.</text>
</comment>
<dbReference type="STRING" id="1798683.A3C90_03910"/>
<dbReference type="InterPro" id="IPR050696">
    <property type="entry name" value="FtsA/MreB"/>
</dbReference>
<dbReference type="InterPro" id="IPR043129">
    <property type="entry name" value="ATPase_NBD"/>
</dbReference>
<evidence type="ECO:0000313" key="2">
    <source>
        <dbReference type="EMBL" id="OGH73414.1"/>
    </source>
</evidence>
<dbReference type="EMBL" id="MFQE01000027">
    <property type="protein sequence ID" value="OGH73414.1"/>
    <property type="molecule type" value="Genomic_DNA"/>
</dbReference>
<name>A0A1F6MP17_9BACT</name>
<evidence type="ECO:0000256" key="1">
    <source>
        <dbReference type="SAM" id="MobiDB-lite"/>
    </source>
</evidence>
<reference evidence="2 3" key="1">
    <citation type="journal article" date="2016" name="Nat. Commun.">
        <title>Thousands of microbial genomes shed light on interconnected biogeochemical processes in an aquifer system.</title>
        <authorList>
            <person name="Anantharaman K."/>
            <person name="Brown C.T."/>
            <person name="Hug L.A."/>
            <person name="Sharon I."/>
            <person name="Castelle C.J."/>
            <person name="Probst A.J."/>
            <person name="Thomas B.C."/>
            <person name="Singh A."/>
            <person name="Wilkins M.J."/>
            <person name="Karaoz U."/>
            <person name="Brodie E.L."/>
            <person name="Williams K.H."/>
            <person name="Hubbard S.S."/>
            <person name="Banfield J.F."/>
        </authorList>
    </citation>
    <scope>NUCLEOTIDE SEQUENCE [LARGE SCALE GENOMIC DNA]</scope>
</reference>
<dbReference type="InterPro" id="IPR005883">
    <property type="entry name" value="PilM"/>
</dbReference>
<dbReference type="Gene3D" id="3.30.1490.300">
    <property type="match status" value="1"/>
</dbReference>
<feature type="compositionally biased region" description="Basic and acidic residues" evidence="1">
    <location>
        <begin position="66"/>
        <end position="78"/>
    </location>
</feature>
<sequence length="383" mass="42428">MSLFSKKEAYLGIDLGSGGMKLVELHKTKGRAQLWTYGILDEELDLHVERRAGEPVGVSQAAGASGEKKGEAPAKPEDPRVLRYGGLLKELLASARVTTNRATASLPVSQIFHSVLTIPFIEAKKRDMMVKAEIEKLLPRPIEEMQVVHQEMPHEQGEENPSAGAQGKVKRYLRFLVTAAPKDLVSFYTAIFQKAGLQLEELETEAFALERSLVGRDPAVVMVVDIGSTRTNFFIMDSGLPATHRSIQIGGRDINLKLERLLGIPRENAEQAKRDFSRVNAKELPTAPFASVFDPIIKEIEYGFSVYMRQLGSENKRPEKIILTGGSAVFPPLVRRIEESFDARVFVGDPWARVVYQQGLKPTLDEIGPRMAVSIGLALRNIV</sequence>
<dbReference type="Proteomes" id="UP000177457">
    <property type="component" value="Unassembled WGS sequence"/>
</dbReference>
<dbReference type="CDD" id="cd24049">
    <property type="entry name" value="ASKHA_NBD_PilM"/>
    <property type="match status" value="1"/>
</dbReference>
<dbReference type="SUPFAM" id="SSF53067">
    <property type="entry name" value="Actin-like ATPase domain"/>
    <property type="match status" value="2"/>
</dbReference>
<protein>
    <recommendedName>
        <fullName evidence="4">SHS2 domain-containing protein</fullName>
    </recommendedName>
</protein>